<dbReference type="InterPro" id="IPR040044">
    <property type="entry name" value="SRR1L"/>
</dbReference>
<evidence type="ECO:0000313" key="4">
    <source>
        <dbReference type="Proteomes" id="UP000194236"/>
    </source>
</evidence>
<gene>
    <name evidence="3" type="ORF">BLA29_007760</name>
</gene>
<dbReference type="AlphaFoldDB" id="A0A1Y3AVU7"/>
<evidence type="ECO:0000259" key="2">
    <source>
        <dbReference type="Pfam" id="PF07985"/>
    </source>
</evidence>
<dbReference type="Pfam" id="PF07985">
    <property type="entry name" value="SRR1"/>
    <property type="match status" value="1"/>
</dbReference>
<accession>A0A1Y3AVU7</accession>
<dbReference type="InterPro" id="IPR012942">
    <property type="entry name" value="SRR1-like"/>
</dbReference>
<keyword evidence="4" id="KW-1185">Reference proteome</keyword>
<proteinExistence type="inferred from homology"/>
<dbReference type="GO" id="GO:0005737">
    <property type="term" value="C:cytoplasm"/>
    <property type="evidence" value="ECO:0007669"/>
    <property type="project" value="TreeGrafter"/>
</dbReference>
<dbReference type="GO" id="GO:0005634">
    <property type="term" value="C:nucleus"/>
    <property type="evidence" value="ECO:0007669"/>
    <property type="project" value="TreeGrafter"/>
</dbReference>
<comment type="similarity">
    <text evidence="1">Belongs to the SRR1 family.</text>
</comment>
<feature type="domain" description="SRR1-like" evidence="2">
    <location>
        <begin position="74"/>
        <end position="203"/>
    </location>
</feature>
<sequence>MEEDGFKLVRNRRRRSKFSKKSKSKNSSTINEYMNDLGTLGVNNENDILEKIEKCLNEISPFVKRFDNAMVEILHSSRIDQIVCFGLGNFTRSRSSMYQLALLRHVMKNGDFVHHDARFIIYDPIFTEFERIILNKMFGFQILAENDDCRYRIQSSQSQSSSMTLFFMPHMDYNHYYNLLNCNDENINHMIIFGNSFNICLNETYFNEYTNDLLIIFSMKFSTVNLCIDFHPNSNNVITMKCPNSGIDFSHATIFYILPAI</sequence>
<dbReference type="OrthoDB" id="551431at2759"/>
<organism evidence="3 4">
    <name type="scientific">Euroglyphus maynei</name>
    <name type="common">Mayne's house dust mite</name>
    <dbReference type="NCBI Taxonomy" id="6958"/>
    <lineage>
        <taxon>Eukaryota</taxon>
        <taxon>Metazoa</taxon>
        <taxon>Ecdysozoa</taxon>
        <taxon>Arthropoda</taxon>
        <taxon>Chelicerata</taxon>
        <taxon>Arachnida</taxon>
        <taxon>Acari</taxon>
        <taxon>Acariformes</taxon>
        <taxon>Sarcoptiformes</taxon>
        <taxon>Astigmata</taxon>
        <taxon>Psoroptidia</taxon>
        <taxon>Analgoidea</taxon>
        <taxon>Pyroglyphidae</taxon>
        <taxon>Pyroglyphinae</taxon>
        <taxon>Euroglyphus</taxon>
    </lineage>
</organism>
<evidence type="ECO:0000256" key="1">
    <source>
        <dbReference type="ARBA" id="ARBA00009856"/>
    </source>
</evidence>
<dbReference type="PANTHER" id="PTHR28626">
    <property type="entry name" value="SRR1-LIKE PROTEIN"/>
    <property type="match status" value="1"/>
</dbReference>
<dbReference type="PANTHER" id="PTHR28626:SF3">
    <property type="entry name" value="SRR1-LIKE PROTEIN"/>
    <property type="match status" value="1"/>
</dbReference>
<dbReference type="EMBL" id="MUJZ01058653">
    <property type="protein sequence ID" value="OTF71924.1"/>
    <property type="molecule type" value="Genomic_DNA"/>
</dbReference>
<dbReference type="Proteomes" id="UP000194236">
    <property type="component" value="Unassembled WGS sequence"/>
</dbReference>
<reference evidence="3 4" key="1">
    <citation type="submission" date="2017-03" db="EMBL/GenBank/DDBJ databases">
        <title>Genome Survey of Euroglyphus maynei.</title>
        <authorList>
            <person name="Arlian L.G."/>
            <person name="Morgan M.S."/>
            <person name="Rider S.D."/>
        </authorList>
    </citation>
    <scope>NUCLEOTIDE SEQUENCE [LARGE SCALE GENOMIC DNA]</scope>
    <source>
        <strain evidence="3">Arlian Lab</strain>
        <tissue evidence="3">Whole body</tissue>
    </source>
</reference>
<protein>
    <recommendedName>
        <fullName evidence="2">SRR1-like domain-containing protein</fullName>
    </recommendedName>
</protein>
<evidence type="ECO:0000313" key="3">
    <source>
        <dbReference type="EMBL" id="OTF71924.1"/>
    </source>
</evidence>
<name>A0A1Y3AVU7_EURMA</name>
<comment type="caution">
    <text evidence="3">The sequence shown here is derived from an EMBL/GenBank/DDBJ whole genome shotgun (WGS) entry which is preliminary data.</text>
</comment>